<keyword evidence="2" id="KW-1185">Reference proteome</keyword>
<dbReference type="RefSeq" id="WP_025292306.1">
    <property type="nucleotide sequence ID" value="NZ_OBQD01000004.1"/>
</dbReference>
<accession>A0A285U645</accession>
<protein>
    <recommendedName>
        <fullName evidence="3">Phage integrase family protein with SAM-like domain</fullName>
    </recommendedName>
</protein>
<evidence type="ECO:0000313" key="2">
    <source>
        <dbReference type="Proteomes" id="UP000219167"/>
    </source>
</evidence>
<dbReference type="EMBL" id="OBQD01000004">
    <property type="protein sequence ID" value="SOC37414.1"/>
    <property type="molecule type" value="Genomic_DNA"/>
</dbReference>
<name>A0A285U645_9HYPH</name>
<gene>
    <name evidence="1" type="ORF">SAMN05892877_104153</name>
</gene>
<dbReference type="Proteomes" id="UP000219167">
    <property type="component" value="Unassembled WGS sequence"/>
</dbReference>
<evidence type="ECO:0008006" key="3">
    <source>
        <dbReference type="Google" id="ProtNLM"/>
    </source>
</evidence>
<evidence type="ECO:0000313" key="1">
    <source>
        <dbReference type="EMBL" id="SOC37414.1"/>
    </source>
</evidence>
<sequence length="210" mass="23592">MLDNHHELISALNSSLLSQGYSPVVVRNYCTYASGFLDYLVLRGVPVADVIDVQVEQYLRHAIVKFEKERGRRPSARWYKVPRSGIHALLRLAHGQWPPAIEPICAADVARFAVCDEYEIWLREERGLARSSVAALMWEARNFLAWQIDCGSGGLAGLSIVDIDRYMDLRAPKLTRGSLKSVAERLRSLLRYLHIMGCVTTDLSGHVIAS</sequence>
<organism evidence="1 2">
    <name type="scientific">Rhizobium subbaraonis</name>
    <dbReference type="NCBI Taxonomy" id="908946"/>
    <lineage>
        <taxon>Bacteria</taxon>
        <taxon>Pseudomonadati</taxon>
        <taxon>Pseudomonadota</taxon>
        <taxon>Alphaproteobacteria</taxon>
        <taxon>Hyphomicrobiales</taxon>
        <taxon>Rhizobiaceae</taxon>
        <taxon>Rhizobium/Agrobacterium group</taxon>
        <taxon>Rhizobium</taxon>
    </lineage>
</organism>
<dbReference type="AlphaFoldDB" id="A0A285U645"/>
<reference evidence="1 2" key="1">
    <citation type="submission" date="2017-08" db="EMBL/GenBank/DDBJ databases">
        <authorList>
            <person name="de Groot N.N."/>
        </authorList>
    </citation>
    <scope>NUCLEOTIDE SEQUENCE [LARGE SCALE GENOMIC DNA]</scope>
    <source>
        <strain evidence="1 2">JC85</strain>
    </source>
</reference>
<proteinExistence type="predicted"/>